<gene>
    <name evidence="2" type="primary">20206205</name>
    <name evidence="1" type="ORF">HELRODRAFT_177368</name>
</gene>
<keyword evidence="3" id="KW-1185">Reference proteome</keyword>
<dbReference type="AlphaFoldDB" id="T1FBK6"/>
<dbReference type="EMBL" id="AMQM01006025">
    <property type="status" value="NOT_ANNOTATED_CDS"/>
    <property type="molecule type" value="Genomic_DNA"/>
</dbReference>
<protein>
    <recommendedName>
        <fullName evidence="4">C-type lectin domain-containing protein</fullName>
    </recommendedName>
</protein>
<dbReference type="InParanoid" id="T1FBK6"/>
<dbReference type="CTD" id="20206205"/>
<dbReference type="HOGENOM" id="CLU_1857454_0_0_1"/>
<evidence type="ECO:0000313" key="2">
    <source>
        <dbReference type="EnsemblMetazoa" id="HelroP177368"/>
    </source>
</evidence>
<accession>T1FBK6</accession>
<evidence type="ECO:0000313" key="1">
    <source>
        <dbReference type="EMBL" id="ESN98128.1"/>
    </source>
</evidence>
<dbReference type="GeneID" id="20206205"/>
<reference evidence="3" key="1">
    <citation type="submission" date="2012-12" db="EMBL/GenBank/DDBJ databases">
        <authorList>
            <person name="Hellsten U."/>
            <person name="Grimwood J."/>
            <person name="Chapman J.A."/>
            <person name="Shapiro H."/>
            <person name="Aerts A."/>
            <person name="Otillar R.P."/>
            <person name="Terry A.Y."/>
            <person name="Boore J.L."/>
            <person name="Simakov O."/>
            <person name="Marletaz F."/>
            <person name="Cho S.-J."/>
            <person name="Edsinger-Gonzales E."/>
            <person name="Havlak P."/>
            <person name="Kuo D.-H."/>
            <person name="Larsson T."/>
            <person name="Lv J."/>
            <person name="Arendt D."/>
            <person name="Savage R."/>
            <person name="Osoegawa K."/>
            <person name="de Jong P."/>
            <person name="Lindberg D.R."/>
            <person name="Seaver E.C."/>
            <person name="Weisblat D.A."/>
            <person name="Putnam N.H."/>
            <person name="Grigoriev I.V."/>
            <person name="Rokhsar D.S."/>
        </authorList>
    </citation>
    <scope>NUCLEOTIDE SEQUENCE</scope>
</reference>
<dbReference type="KEGG" id="hro:HELRODRAFT_177368"/>
<proteinExistence type="predicted"/>
<reference evidence="2" key="3">
    <citation type="submission" date="2015-06" db="UniProtKB">
        <authorList>
            <consortium name="EnsemblMetazoa"/>
        </authorList>
    </citation>
    <scope>IDENTIFICATION</scope>
</reference>
<evidence type="ECO:0008006" key="4">
    <source>
        <dbReference type="Google" id="ProtNLM"/>
    </source>
</evidence>
<reference evidence="1 3" key="2">
    <citation type="journal article" date="2013" name="Nature">
        <title>Insights into bilaterian evolution from three spiralian genomes.</title>
        <authorList>
            <person name="Simakov O."/>
            <person name="Marletaz F."/>
            <person name="Cho S.J."/>
            <person name="Edsinger-Gonzales E."/>
            <person name="Havlak P."/>
            <person name="Hellsten U."/>
            <person name="Kuo D.H."/>
            <person name="Larsson T."/>
            <person name="Lv J."/>
            <person name="Arendt D."/>
            <person name="Savage R."/>
            <person name="Osoegawa K."/>
            <person name="de Jong P."/>
            <person name="Grimwood J."/>
            <person name="Chapman J.A."/>
            <person name="Shapiro H."/>
            <person name="Aerts A."/>
            <person name="Otillar R.P."/>
            <person name="Terry A.Y."/>
            <person name="Boore J.L."/>
            <person name="Grigoriev I.V."/>
            <person name="Lindberg D.R."/>
            <person name="Seaver E.C."/>
            <person name="Weisblat D.A."/>
            <person name="Putnam N.H."/>
            <person name="Rokhsar D.S."/>
        </authorList>
    </citation>
    <scope>NUCLEOTIDE SEQUENCE</scope>
</reference>
<dbReference type="RefSeq" id="XP_009023818.1">
    <property type="nucleotide sequence ID" value="XM_009025570.1"/>
</dbReference>
<organism evidence="2 3">
    <name type="scientific">Helobdella robusta</name>
    <name type="common">Californian leech</name>
    <dbReference type="NCBI Taxonomy" id="6412"/>
    <lineage>
        <taxon>Eukaryota</taxon>
        <taxon>Metazoa</taxon>
        <taxon>Spiralia</taxon>
        <taxon>Lophotrochozoa</taxon>
        <taxon>Annelida</taxon>
        <taxon>Clitellata</taxon>
        <taxon>Hirudinea</taxon>
        <taxon>Rhynchobdellida</taxon>
        <taxon>Glossiphoniidae</taxon>
        <taxon>Helobdella</taxon>
    </lineage>
</organism>
<dbReference type="EMBL" id="KB097222">
    <property type="protein sequence ID" value="ESN98128.1"/>
    <property type="molecule type" value="Genomic_DNA"/>
</dbReference>
<sequence length="138" mass="15750">MSNNISKYCNNKYCLYTDNPKLHTVDGANTTCLMHNMHGWMIEIFDLSVKTLLDEFLVEYDLSYKYILLNTKILNGWSWIGDEKKSFNTENLQSDPTNPFDSEDVGYLSVNSSSRFSFQLYATSAGANKTKALCQINS</sequence>
<dbReference type="EnsemblMetazoa" id="HelroT177368">
    <property type="protein sequence ID" value="HelroP177368"/>
    <property type="gene ID" value="HelroG177368"/>
</dbReference>
<dbReference type="Proteomes" id="UP000015101">
    <property type="component" value="Unassembled WGS sequence"/>
</dbReference>
<evidence type="ECO:0000313" key="3">
    <source>
        <dbReference type="Proteomes" id="UP000015101"/>
    </source>
</evidence>
<name>T1FBK6_HELRO</name>